<dbReference type="Proteomes" id="UP001602245">
    <property type="component" value="Unassembled WGS sequence"/>
</dbReference>
<gene>
    <name evidence="2" type="ORF">ACFY35_44090</name>
</gene>
<feature type="signal peptide" evidence="1">
    <location>
        <begin position="1"/>
        <end position="22"/>
    </location>
</feature>
<accession>A0ABW6WW63</accession>
<dbReference type="PROSITE" id="PS51257">
    <property type="entry name" value="PROKAR_LIPOPROTEIN"/>
    <property type="match status" value="1"/>
</dbReference>
<protein>
    <submittedName>
        <fullName evidence="2">Uncharacterized protein</fullName>
    </submittedName>
</protein>
<keyword evidence="1" id="KW-0732">Signal</keyword>
<feature type="chain" id="PRO_5046401929" evidence="1">
    <location>
        <begin position="23"/>
        <end position="234"/>
    </location>
</feature>
<evidence type="ECO:0000256" key="1">
    <source>
        <dbReference type="SAM" id="SignalP"/>
    </source>
</evidence>
<name>A0ABW6WW63_9ACTN</name>
<reference evidence="2 3" key="1">
    <citation type="submission" date="2024-10" db="EMBL/GenBank/DDBJ databases">
        <title>The Natural Products Discovery Center: Release of the First 8490 Sequenced Strains for Exploring Actinobacteria Biosynthetic Diversity.</title>
        <authorList>
            <person name="Kalkreuter E."/>
            <person name="Kautsar S.A."/>
            <person name="Yang D."/>
            <person name="Bader C.D."/>
            <person name="Teijaro C.N."/>
            <person name="Fluegel L."/>
            <person name="Davis C.M."/>
            <person name="Simpson J.R."/>
            <person name="Lauterbach L."/>
            <person name="Steele A.D."/>
            <person name="Gui C."/>
            <person name="Meng S."/>
            <person name="Li G."/>
            <person name="Viehrig K."/>
            <person name="Ye F."/>
            <person name="Su P."/>
            <person name="Kiefer A.F."/>
            <person name="Nichols A."/>
            <person name="Cepeda A.J."/>
            <person name="Yan W."/>
            <person name="Fan B."/>
            <person name="Jiang Y."/>
            <person name="Adhikari A."/>
            <person name="Zheng C.-J."/>
            <person name="Schuster L."/>
            <person name="Cowan T.M."/>
            <person name="Smanski M.J."/>
            <person name="Chevrette M.G."/>
            <person name="De Carvalho L.P.S."/>
            <person name="Shen B."/>
        </authorList>
    </citation>
    <scope>NUCLEOTIDE SEQUENCE [LARGE SCALE GENOMIC DNA]</scope>
    <source>
        <strain evidence="2 3">NPDC000087</strain>
    </source>
</reference>
<sequence length="234" mass="24230">MFVTARAARIAVTALCALAVTAACSDSGDDNKQPDKQQQLITSTTMRGALLQANEVGPTWSAPEESADPNQLVSICGGTTAAPTVPPGGEVVAAPLVDEGEKGAQTLEQIALVYGNKSGADAALAGLRGIADGCQKDLSVPPVKTSDRNEPAYTESVAVEPLNEGGWAGFVVIRHKKYEPTHPGTADTAVVVAQTANVVLVDAYAIYQLNNASTAPTFDTDWKKLVGTVVQRVG</sequence>
<keyword evidence="3" id="KW-1185">Reference proteome</keyword>
<evidence type="ECO:0000313" key="3">
    <source>
        <dbReference type="Proteomes" id="UP001602245"/>
    </source>
</evidence>
<evidence type="ECO:0000313" key="2">
    <source>
        <dbReference type="EMBL" id="MFF5296461.1"/>
    </source>
</evidence>
<dbReference type="EMBL" id="JBIAZU010000008">
    <property type="protein sequence ID" value="MFF5296461.1"/>
    <property type="molecule type" value="Genomic_DNA"/>
</dbReference>
<comment type="caution">
    <text evidence="2">The sequence shown here is derived from an EMBL/GenBank/DDBJ whole genome shotgun (WGS) entry which is preliminary data.</text>
</comment>
<dbReference type="RefSeq" id="WP_020517230.1">
    <property type="nucleotide sequence ID" value="NZ_JBIAZU010000008.1"/>
</dbReference>
<proteinExistence type="predicted"/>
<organism evidence="2 3">
    <name type="scientific">Paractinoplanes globisporus</name>
    <dbReference type="NCBI Taxonomy" id="113565"/>
    <lineage>
        <taxon>Bacteria</taxon>
        <taxon>Bacillati</taxon>
        <taxon>Actinomycetota</taxon>
        <taxon>Actinomycetes</taxon>
        <taxon>Micromonosporales</taxon>
        <taxon>Micromonosporaceae</taxon>
        <taxon>Paractinoplanes</taxon>
    </lineage>
</organism>